<dbReference type="EMBL" id="CP023466">
    <property type="protein sequence ID" value="ATE77608.1"/>
    <property type="molecule type" value="Genomic_DNA"/>
</dbReference>
<proteinExistence type="predicted"/>
<accession>A0AB33EFR9</accession>
<protein>
    <submittedName>
        <fullName evidence="1">Uncharacterized protein</fullName>
    </submittedName>
</protein>
<gene>
    <name evidence="1" type="ORF">CNN82_14655</name>
</gene>
<dbReference type="Proteomes" id="UP000218385">
    <property type="component" value="Chromosome"/>
</dbReference>
<reference evidence="1 2" key="1">
    <citation type="submission" date="2017-09" db="EMBL/GenBank/DDBJ databases">
        <title>Complete Genome sequence of Lysobacter capsici KNU-15.</title>
        <authorList>
            <person name="Kim M.-C."/>
            <person name="Yi H."/>
            <person name="Lee D.-W."/>
            <person name="Shin J.-H."/>
        </authorList>
    </citation>
    <scope>NUCLEOTIDE SEQUENCE [LARGE SCALE GENOMIC DNA]</scope>
    <source>
        <strain evidence="1 2">KNU-15</strain>
    </source>
</reference>
<evidence type="ECO:0000313" key="1">
    <source>
        <dbReference type="EMBL" id="ATE77608.1"/>
    </source>
</evidence>
<dbReference type="AlphaFoldDB" id="A0AB33EFR9"/>
<name>A0AB33EFR9_9PSED</name>
<evidence type="ECO:0000313" key="2">
    <source>
        <dbReference type="Proteomes" id="UP000218385"/>
    </source>
</evidence>
<sequence length="68" mass="7196">MPVSSAATHSLCVRRSSCRACEAAFGCEAVVNPANAVCLMHRNVWFYDCSAAERSLASSTAATDRITA</sequence>
<organism evidence="1 2">
    <name type="scientific">Pseudomonas frederiksbergensis</name>
    <dbReference type="NCBI Taxonomy" id="104087"/>
    <lineage>
        <taxon>Bacteria</taxon>
        <taxon>Pseudomonadati</taxon>
        <taxon>Pseudomonadota</taxon>
        <taxon>Gammaproteobacteria</taxon>
        <taxon>Pseudomonadales</taxon>
        <taxon>Pseudomonadaceae</taxon>
        <taxon>Pseudomonas</taxon>
    </lineage>
</organism>